<evidence type="ECO:0000313" key="2">
    <source>
        <dbReference type="EMBL" id="MQM23775.1"/>
    </source>
</evidence>
<gene>
    <name evidence="2" type="ORF">Taro_056844</name>
</gene>
<accession>A0A843XYM4</accession>
<feature type="compositionally biased region" description="Acidic residues" evidence="1">
    <location>
        <begin position="87"/>
        <end position="100"/>
    </location>
</feature>
<keyword evidence="3" id="KW-1185">Reference proteome</keyword>
<dbReference type="EMBL" id="NMUH01017907">
    <property type="protein sequence ID" value="MQM23775.1"/>
    <property type="molecule type" value="Genomic_DNA"/>
</dbReference>
<dbReference type="Proteomes" id="UP000652761">
    <property type="component" value="Unassembled WGS sequence"/>
</dbReference>
<protein>
    <submittedName>
        <fullName evidence="2">Uncharacterized protein</fullName>
    </submittedName>
</protein>
<proteinExistence type="predicted"/>
<evidence type="ECO:0000256" key="1">
    <source>
        <dbReference type="SAM" id="MobiDB-lite"/>
    </source>
</evidence>
<reference evidence="2" key="1">
    <citation type="submission" date="2017-07" db="EMBL/GenBank/DDBJ databases">
        <title>Taro Niue Genome Assembly and Annotation.</title>
        <authorList>
            <person name="Atibalentja N."/>
            <person name="Keating K."/>
            <person name="Fields C.J."/>
        </authorList>
    </citation>
    <scope>NUCLEOTIDE SEQUENCE</scope>
    <source>
        <strain evidence="2">Niue_2</strain>
        <tissue evidence="2">Leaf</tissue>
    </source>
</reference>
<name>A0A843XYM4_COLES</name>
<dbReference type="AlphaFoldDB" id="A0A843XYM4"/>
<comment type="caution">
    <text evidence="2">The sequence shown here is derived from an EMBL/GenBank/DDBJ whole genome shotgun (WGS) entry which is preliminary data.</text>
</comment>
<feature type="region of interest" description="Disordered" evidence="1">
    <location>
        <begin position="54"/>
        <end position="100"/>
    </location>
</feature>
<evidence type="ECO:0000313" key="3">
    <source>
        <dbReference type="Proteomes" id="UP000652761"/>
    </source>
</evidence>
<organism evidence="2 3">
    <name type="scientific">Colocasia esculenta</name>
    <name type="common">Wild taro</name>
    <name type="synonym">Arum esculentum</name>
    <dbReference type="NCBI Taxonomy" id="4460"/>
    <lineage>
        <taxon>Eukaryota</taxon>
        <taxon>Viridiplantae</taxon>
        <taxon>Streptophyta</taxon>
        <taxon>Embryophyta</taxon>
        <taxon>Tracheophyta</taxon>
        <taxon>Spermatophyta</taxon>
        <taxon>Magnoliopsida</taxon>
        <taxon>Liliopsida</taxon>
        <taxon>Araceae</taxon>
        <taxon>Aroideae</taxon>
        <taxon>Colocasieae</taxon>
        <taxon>Colocasia</taxon>
    </lineage>
</organism>
<sequence>MYADNAHVDSEVLHGTLNVIGHLSMTPKKRLEAELQVREDIDDPIFDPTNTTWVEGILDGDEPRDPKFKVLAKRPTESSSKGKQPEIVEDTEEQFEPARY</sequence>